<dbReference type="RefSeq" id="WP_139448542.1">
    <property type="nucleotide sequence ID" value="NZ_SMDR01000002.1"/>
</dbReference>
<dbReference type="AlphaFoldDB" id="A0A5C4RS42"/>
<dbReference type="EMBL" id="SMDR01000002">
    <property type="protein sequence ID" value="TNJ33785.1"/>
    <property type="molecule type" value="Genomic_DNA"/>
</dbReference>
<protein>
    <submittedName>
        <fullName evidence="1">Uncharacterized protein</fullName>
    </submittedName>
</protein>
<dbReference type="Proteomes" id="UP000305760">
    <property type="component" value="Unassembled WGS sequence"/>
</dbReference>
<accession>A0A5C4RS42</accession>
<dbReference type="OrthoDB" id="5294130at2"/>
<evidence type="ECO:0000313" key="1">
    <source>
        <dbReference type="EMBL" id="TNJ33785.1"/>
    </source>
</evidence>
<proteinExistence type="predicted"/>
<evidence type="ECO:0000313" key="2">
    <source>
        <dbReference type="Proteomes" id="UP000305760"/>
    </source>
</evidence>
<gene>
    <name evidence="1" type="ORF">E1B00_10655</name>
</gene>
<sequence length="206" mass="22779">MSPRHREDPRHRHQRLRVAEEAARLIIEGGQGDLEAARRKAAARLGVRGEALLPTGEEIREALRGRQRLFAPGRPSELRRLREAALEAMGFFAAFEPRLVGPVLDGDASPGSVVSLHLHADDPDALALLLQERGIPAQPRHRRLRLERGRAAELPSWEFAADGVGFELVLLPVQALRQPPLDPLEERPMARASAAALRRLLDDSAD</sequence>
<organism evidence="1 2">
    <name type="scientific">Arenimonas terrae</name>
    <dbReference type="NCBI Taxonomy" id="2546226"/>
    <lineage>
        <taxon>Bacteria</taxon>
        <taxon>Pseudomonadati</taxon>
        <taxon>Pseudomonadota</taxon>
        <taxon>Gammaproteobacteria</taxon>
        <taxon>Lysobacterales</taxon>
        <taxon>Lysobacteraceae</taxon>
        <taxon>Arenimonas</taxon>
    </lineage>
</organism>
<name>A0A5C4RS42_9GAMM</name>
<keyword evidence="2" id="KW-1185">Reference proteome</keyword>
<comment type="caution">
    <text evidence="1">The sequence shown here is derived from an EMBL/GenBank/DDBJ whole genome shotgun (WGS) entry which is preliminary data.</text>
</comment>
<reference evidence="1 2" key="1">
    <citation type="submission" date="2019-03" db="EMBL/GenBank/DDBJ databases">
        <title>Arenimonas daejeonensis sp. nov., isolated from compost.</title>
        <authorList>
            <person name="Jeon C.O."/>
        </authorList>
    </citation>
    <scope>NUCLEOTIDE SEQUENCE [LARGE SCALE GENOMIC DNA]</scope>
    <source>
        <strain evidence="1 2">R29</strain>
    </source>
</reference>